<organism evidence="1 2">
    <name type="scientific">Elasticomyces elasticus</name>
    <dbReference type="NCBI Taxonomy" id="574655"/>
    <lineage>
        <taxon>Eukaryota</taxon>
        <taxon>Fungi</taxon>
        <taxon>Dikarya</taxon>
        <taxon>Ascomycota</taxon>
        <taxon>Pezizomycotina</taxon>
        <taxon>Dothideomycetes</taxon>
        <taxon>Dothideomycetidae</taxon>
        <taxon>Mycosphaerellales</taxon>
        <taxon>Teratosphaeriaceae</taxon>
        <taxon>Elasticomyces</taxon>
    </lineage>
</organism>
<evidence type="ECO:0000313" key="1">
    <source>
        <dbReference type="EMBL" id="KAK5708088.1"/>
    </source>
</evidence>
<comment type="caution">
    <text evidence="1">The sequence shown here is derived from an EMBL/GenBank/DDBJ whole genome shotgun (WGS) entry which is preliminary data.</text>
</comment>
<sequence>MDRTLGELAANVGSYPLTEANLIAHNQQMGNADNNVQVFVAAWLAVVNGQRARSNSSTTAILHEWLANDSDRLGYWMSHGGR</sequence>
<accession>A0AAN7WHJ6</accession>
<dbReference type="Proteomes" id="UP001310594">
    <property type="component" value="Unassembled WGS sequence"/>
</dbReference>
<name>A0AAN7WHJ6_9PEZI</name>
<proteinExistence type="predicted"/>
<reference evidence="1" key="1">
    <citation type="submission" date="2023-08" db="EMBL/GenBank/DDBJ databases">
        <title>Black Yeasts Isolated from many extreme environments.</title>
        <authorList>
            <person name="Coleine C."/>
            <person name="Stajich J.E."/>
            <person name="Selbmann L."/>
        </authorList>
    </citation>
    <scope>NUCLEOTIDE SEQUENCE</scope>
    <source>
        <strain evidence="1">CCFEE 5810</strain>
    </source>
</reference>
<evidence type="ECO:0000313" key="2">
    <source>
        <dbReference type="Proteomes" id="UP001310594"/>
    </source>
</evidence>
<dbReference type="EMBL" id="JAVRQU010000001">
    <property type="protein sequence ID" value="KAK5708088.1"/>
    <property type="molecule type" value="Genomic_DNA"/>
</dbReference>
<dbReference type="AlphaFoldDB" id="A0AAN7WHJ6"/>
<protein>
    <submittedName>
        <fullName evidence="1">Uncharacterized protein</fullName>
    </submittedName>
</protein>
<gene>
    <name evidence="1" type="ORF">LTR97_000628</name>
</gene>